<dbReference type="NCBIfam" id="TIGR02346">
    <property type="entry name" value="chap_CCT_theta"/>
    <property type="match status" value="1"/>
</dbReference>
<dbReference type="Gene3D" id="1.25.10.10">
    <property type="entry name" value="Leucine-rich Repeat Variant"/>
    <property type="match status" value="2"/>
</dbReference>
<dbReference type="InterPro" id="IPR017998">
    <property type="entry name" value="Chaperone_TCP-1"/>
</dbReference>
<dbReference type="Gene3D" id="3.50.7.10">
    <property type="entry name" value="GroEL"/>
    <property type="match status" value="1"/>
</dbReference>
<evidence type="ECO:0000256" key="3">
    <source>
        <dbReference type="ARBA" id="ARBA00022490"/>
    </source>
</evidence>
<dbReference type="GO" id="GO:0051082">
    <property type="term" value="F:unfolded protein binding"/>
    <property type="evidence" value="ECO:0007669"/>
    <property type="project" value="InterPro"/>
</dbReference>
<protein>
    <recommendedName>
        <fullName evidence="7">CCT-theta</fullName>
    </recommendedName>
</protein>
<dbReference type="GO" id="GO:0005737">
    <property type="term" value="C:cytoplasm"/>
    <property type="evidence" value="ECO:0007669"/>
    <property type="project" value="UniProtKB-SubCell"/>
</dbReference>
<keyword evidence="3" id="KW-0963">Cytoplasm</keyword>
<dbReference type="PANTHER" id="PTHR11353">
    <property type="entry name" value="CHAPERONIN"/>
    <property type="match status" value="1"/>
</dbReference>
<evidence type="ECO:0000256" key="2">
    <source>
        <dbReference type="ARBA" id="ARBA00008020"/>
    </source>
</evidence>
<name>A0AAV8AFF9_9EUKA</name>
<dbReference type="EMBL" id="JANTQA010000008">
    <property type="protein sequence ID" value="KAJ3451706.1"/>
    <property type="molecule type" value="Genomic_DNA"/>
</dbReference>
<sequence>MTFLLEGITELDESLSSDFFNPVFNELTDFDELTPSECYELLKETYKNHQEDLDKILKLISIVLKSPTLEHCNFCSKIIYNFWGKDSNKEPLHIKKIYLNSFLQSLIILLETIPRQHLSAVLDSIFNLTKNLGELPSSLQTKTINKEIVKSKRFLGLLIRLSKQEKITIALKKSIAILHNLSELEENHPILVNNIIPLLFELMEYSSKRIKRYAVIAIYNISTTQYKSQYLISETEKLLSITKKKDPTIEYYVRATLSNISNSKKVQNILLENKNILKLLKGKEIKNNKKKPKSRNKNILSILKILKNLSKQTKGQEILISINIVEFIFEFLKNDNYEIQKHSIQLCGQLVNNNTTIALELFNNNIVTTLMEMLKPSQESLIKQEILIVLTHFAKQPDIANYLLQNEVISTIIKTMKLGKPMDSKRYKWNLSFNILSACFRLLNILIIKEDFIVTQEILQSKIVKRGIKWLGFNNDDCISEIFKSFTLLYQKNDTEILFKDYMNDIKNFIIEKNFFERNPKLRYWVSQFIFIIIFKKRKNQDFNLIINNIKIFQYFANTLYKIISEIIEFKKNIKNLTENQNNMNRQRSLARSGNIENLLKSGTKYLSSLEETIIQNIDACIDLAELLTTSLGPNGMNKMIINRLSKLIITNDSSTILNELEVVHPAATMILEAAQMQEKEIGDGTNFVIVFAGEILKQAQSLILSGIHPVEIIDGYNKAGKEALKYMDELVVKTVEDVRNVEDVATAISAPIASKQFGYEDFLSTLVAKACVAICPNNEKNFIVDNIRVVKIIGGSVYDSKIIKGFVTNRIPKGSIRKIENAKVVCYTGGVEASNTETGSNVLIESAKELKNYTKGEENLMEKKIKKLAEMGINVVVSGHNISEIAAHFLEKYGILALKLPSKFEMLRVCRTVRALPLSTFVIPSEKEIGSCGSVRVELIGGTKITIFEQSKKNKSKLATIIVRAATKNVADDIERAIDDGVNSYRALCKDGRLLAGGGAFEIEMSRHIQKFGEKSPGMDQYAIKKFAEGLEVVPRNLALNAGMRATELISNLYSSHEEGNKNFGVDVANEGICDMVKKNVFDLYQTRYWSMRLALNVAITILRVDQIIMSKRAQSGIAPPPQVSRDVD</sequence>
<evidence type="ECO:0000256" key="8">
    <source>
        <dbReference type="RuleBase" id="RU004187"/>
    </source>
</evidence>
<evidence type="ECO:0000256" key="1">
    <source>
        <dbReference type="ARBA" id="ARBA00004496"/>
    </source>
</evidence>
<proteinExistence type="inferred from homology"/>
<dbReference type="InterPro" id="IPR011989">
    <property type="entry name" value="ARM-like"/>
</dbReference>
<reference evidence="9" key="1">
    <citation type="submission" date="2022-08" db="EMBL/GenBank/DDBJ databases">
        <title>Novel sulphate-reducing endosymbionts in the free-living metamonad Anaeramoeba.</title>
        <authorList>
            <person name="Jerlstrom-Hultqvist J."/>
            <person name="Cepicka I."/>
            <person name="Gallot-Lavallee L."/>
            <person name="Salas-Leiva D."/>
            <person name="Curtis B.A."/>
            <person name="Zahonova K."/>
            <person name="Pipaliya S."/>
            <person name="Dacks J."/>
            <person name="Roger A.J."/>
        </authorList>
    </citation>
    <scope>NUCLEOTIDE SEQUENCE</scope>
    <source>
        <strain evidence="9">Busselton2</strain>
    </source>
</reference>
<evidence type="ECO:0000256" key="5">
    <source>
        <dbReference type="ARBA" id="ARBA00022840"/>
    </source>
</evidence>
<dbReference type="SUPFAM" id="SSF52029">
    <property type="entry name" value="GroEL apical domain-like"/>
    <property type="match status" value="1"/>
</dbReference>
<dbReference type="InterPro" id="IPR012721">
    <property type="entry name" value="Chap_CCT_theta"/>
</dbReference>
<dbReference type="CDD" id="cd03341">
    <property type="entry name" value="TCP1_theta"/>
    <property type="match status" value="1"/>
</dbReference>
<comment type="caution">
    <text evidence="9">The sequence shown here is derived from an EMBL/GenBank/DDBJ whole genome shotgun (WGS) entry which is preliminary data.</text>
</comment>
<dbReference type="AlphaFoldDB" id="A0AAV8AFF9"/>
<dbReference type="Gene3D" id="3.30.260.10">
    <property type="entry name" value="TCP-1-like chaperonin intermediate domain"/>
    <property type="match status" value="1"/>
</dbReference>
<dbReference type="InterPro" id="IPR002194">
    <property type="entry name" value="Chaperonin_TCP-1_CS"/>
</dbReference>
<organism evidence="9 10">
    <name type="scientific">Anaeramoeba flamelloides</name>
    <dbReference type="NCBI Taxonomy" id="1746091"/>
    <lineage>
        <taxon>Eukaryota</taxon>
        <taxon>Metamonada</taxon>
        <taxon>Anaeramoebidae</taxon>
        <taxon>Anaeramoeba</taxon>
    </lineage>
</organism>
<dbReference type="InterPro" id="IPR002423">
    <property type="entry name" value="Cpn60/GroEL/TCP-1"/>
</dbReference>
<keyword evidence="6 8" id="KW-0143">Chaperone</keyword>
<keyword evidence="4 8" id="KW-0547">Nucleotide-binding</keyword>
<dbReference type="InterPro" id="IPR027409">
    <property type="entry name" value="GroEL-like_apical_dom_sf"/>
</dbReference>
<accession>A0AAV8AFF9</accession>
<dbReference type="InterPro" id="IPR027410">
    <property type="entry name" value="TCP-1-like_intermed_sf"/>
</dbReference>
<evidence type="ECO:0000256" key="7">
    <source>
        <dbReference type="ARBA" id="ARBA00029602"/>
    </source>
</evidence>
<dbReference type="Proteomes" id="UP001146793">
    <property type="component" value="Unassembled WGS sequence"/>
</dbReference>
<dbReference type="GO" id="GO:0140662">
    <property type="term" value="F:ATP-dependent protein folding chaperone"/>
    <property type="evidence" value="ECO:0007669"/>
    <property type="project" value="InterPro"/>
</dbReference>
<evidence type="ECO:0000313" key="9">
    <source>
        <dbReference type="EMBL" id="KAJ3451706.1"/>
    </source>
</evidence>
<dbReference type="SUPFAM" id="SSF54849">
    <property type="entry name" value="GroEL-intermediate domain like"/>
    <property type="match status" value="1"/>
</dbReference>
<dbReference type="GO" id="GO:0016887">
    <property type="term" value="F:ATP hydrolysis activity"/>
    <property type="evidence" value="ECO:0007669"/>
    <property type="project" value="InterPro"/>
</dbReference>
<dbReference type="GO" id="GO:0005524">
    <property type="term" value="F:ATP binding"/>
    <property type="evidence" value="ECO:0007669"/>
    <property type="project" value="UniProtKB-KW"/>
</dbReference>
<dbReference type="PRINTS" id="PR00304">
    <property type="entry name" value="TCOMPLEXTCP1"/>
</dbReference>
<dbReference type="InterPro" id="IPR016024">
    <property type="entry name" value="ARM-type_fold"/>
</dbReference>
<dbReference type="SUPFAM" id="SSF48592">
    <property type="entry name" value="GroEL equatorial domain-like"/>
    <property type="match status" value="1"/>
</dbReference>
<evidence type="ECO:0000313" key="10">
    <source>
        <dbReference type="Proteomes" id="UP001146793"/>
    </source>
</evidence>
<keyword evidence="5 8" id="KW-0067">ATP-binding</keyword>
<evidence type="ECO:0000256" key="6">
    <source>
        <dbReference type="ARBA" id="ARBA00023186"/>
    </source>
</evidence>
<gene>
    <name evidence="9" type="ORF">M0812_03459</name>
</gene>
<comment type="subcellular location">
    <subcellularLocation>
        <location evidence="1">Cytoplasm</location>
    </subcellularLocation>
</comment>
<evidence type="ECO:0000256" key="4">
    <source>
        <dbReference type="ARBA" id="ARBA00022741"/>
    </source>
</evidence>
<dbReference type="FunFam" id="3.50.7.10:FF:000008">
    <property type="entry name" value="T-complex protein 1 subunit theta"/>
    <property type="match status" value="1"/>
</dbReference>
<dbReference type="Gene3D" id="1.10.560.10">
    <property type="entry name" value="GroEL-like equatorial domain"/>
    <property type="match status" value="1"/>
</dbReference>
<dbReference type="Pfam" id="PF00118">
    <property type="entry name" value="Cpn60_TCP1"/>
    <property type="match status" value="1"/>
</dbReference>
<comment type="similarity">
    <text evidence="2 8">Belongs to the TCP-1 chaperonin family.</text>
</comment>
<dbReference type="SUPFAM" id="SSF48371">
    <property type="entry name" value="ARM repeat"/>
    <property type="match status" value="1"/>
</dbReference>
<dbReference type="PROSITE" id="PS00995">
    <property type="entry name" value="TCP1_3"/>
    <property type="match status" value="1"/>
</dbReference>
<dbReference type="InterPro" id="IPR027413">
    <property type="entry name" value="GROEL-like_equatorial_sf"/>
</dbReference>